<dbReference type="Gene3D" id="1.10.10.10">
    <property type="entry name" value="Winged helix-like DNA-binding domain superfamily/Winged helix DNA-binding domain"/>
    <property type="match status" value="1"/>
</dbReference>
<name>A0A0R0DC32_9GAMM</name>
<evidence type="ECO:0000256" key="3">
    <source>
        <dbReference type="ARBA" id="ARBA00023082"/>
    </source>
</evidence>
<comment type="caution">
    <text evidence="6">The sequence shown here is derived from an EMBL/GenBank/DDBJ whole genome shotgun (WGS) entry which is preliminary data.</text>
</comment>
<accession>A0A0R0DC32</accession>
<evidence type="ECO:0000313" key="7">
    <source>
        <dbReference type="Proteomes" id="UP000051386"/>
    </source>
</evidence>
<dbReference type="EMBL" id="LDJK01000014">
    <property type="protein sequence ID" value="KRG75377.1"/>
    <property type="molecule type" value="Genomic_DNA"/>
</dbReference>
<gene>
    <name evidence="6" type="ORF">ABB28_05325</name>
</gene>
<dbReference type="PATRIC" id="fig|517011.3.peg.535"/>
<keyword evidence="4" id="KW-0804">Transcription</keyword>
<dbReference type="PANTHER" id="PTHR43133">
    <property type="entry name" value="RNA POLYMERASE ECF-TYPE SIGMA FACTO"/>
    <property type="match status" value="1"/>
</dbReference>
<organism evidence="6 7">
    <name type="scientific">Stenotrophomonas chelatiphaga</name>
    <dbReference type="NCBI Taxonomy" id="517011"/>
    <lineage>
        <taxon>Bacteria</taxon>
        <taxon>Pseudomonadati</taxon>
        <taxon>Pseudomonadota</taxon>
        <taxon>Gammaproteobacteria</taxon>
        <taxon>Lysobacterales</taxon>
        <taxon>Lysobacteraceae</taxon>
        <taxon>Stenotrophomonas</taxon>
    </lineage>
</organism>
<reference evidence="6 7" key="1">
    <citation type="submission" date="2015-05" db="EMBL/GenBank/DDBJ databases">
        <title>Genome sequencing and analysis of members of genus Stenotrophomonas.</title>
        <authorList>
            <person name="Patil P.P."/>
            <person name="Midha S."/>
            <person name="Patil P.B."/>
        </authorList>
    </citation>
    <scope>NUCLEOTIDE SEQUENCE [LARGE SCALE GENOMIC DNA]</scope>
    <source>
        <strain evidence="6 7">DSM 21508</strain>
    </source>
</reference>
<keyword evidence="7" id="KW-1185">Reference proteome</keyword>
<evidence type="ECO:0000256" key="1">
    <source>
        <dbReference type="ARBA" id="ARBA00010641"/>
    </source>
</evidence>
<dbReference type="InterPro" id="IPR014284">
    <property type="entry name" value="RNA_pol_sigma-70_dom"/>
</dbReference>
<evidence type="ECO:0000256" key="2">
    <source>
        <dbReference type="ARBA" id="ARBA00023015"/>
    </source>
</evidence>
<dbReference type="PANTHER" id="PTHR43133:SF63">
    <property type="entry name" value="RNA POLYMERASE SIGMA FACTOR FECI-RELATED"/>
    <property type="match status" value="1"/>
</dbReference>
<protein>
    <recommendedName>
        <fullName evidence="5">RNA polymerase sigma factor 70 region 4 type 2 domain-containing protein</fullName>
    </recommendedName>
</protein>
<keyword evidence="2" id="KW-0805">Transcription regulation</keyword>
<dbReference type="SUPFAM" id="SSF88659">
    <property type="entry name" value="Sigma3 and sigma4 domains of RNA polymerase sigma factors"/>
    <property type="match status" value="1"/>
</dbReference>
<dbReference type="InterPro" id="IPR013324">
    <property type="entry name" value="RNA_pol_sigma_r3/r4-like"/>
</dbReference>
<dbReference type="Gene3D" id="1.10.1740.10">
    <property type="match status" value="1"/>
</dbReference>
<feature type="domain" description="RNA polymerase sigma factor 70 region 4 type 2" evidence="5">
    <location>
        <begin position="105"/>
        <end position="157"/>
    </location>
</feature>
<dbReference type="GO" id="GO:0003677">
    <property type="term" value="F:DNA binding"/>
    <property type="evidence" value="ECO:0007669"/>
    <property type="project" value="InterPro"/>
</dbReference>
<sequence>MTGAQAAELMRNLNTTLIRLLQLRLGSYEDARDVAQEAYARLLNLGNDQVVSFQRALLFKIAQNLATDVLRRRAYTELPEPEGLELWPDPEVDPERSARARRVIERLPAVLAELPPRCAEAFRLVRMEQCSFKEAGERLGLTDRMVRIHVARALALCQSRFDELTDDGRTAEHD</sequence>
<dbReference type="InterPro" id="IPR013325">
    <property type="entry name" value="RNA_pol_sigma_r2"/>
</dbReference>
<keyword evidence="3" id="KW-0731">Sigma factor</keyword>
<evidence type="ECO:0000259" key="5">
    <source>
        <dbReference type="Pfam" id="PF08281"/>
    </source>
</evidence>
<dbReference type="Pfam" id="PF08281">
    <property type="entry name" value="Sigma70_r4_2"/>
    <property type="match status" value="1"/>
</dbReference>
<evidence type="ECO:0000313" key="6">
    <source>
        <dbReference type="EMBL" id="KRG75377.1"/>
    </source>
</evidence>
<dbReference type="InterPro" id="IPR039425">
    <property type="entry name" value="RNA_pol_sigma-70-like"/>
</dbReference>
<dbReference type="NCBIfam" id="TIGR02937">
    <property type="entry name" value="sigma70-ECF"/>
    <property type="match status" value="1"/>
</dbReference>
<dbReference type="Proteomes" id="UP000051386">
    <property type="component" value="Unassembled WGS sequence"/>
</dbReference>
<dbReference type="AlphaFoldDB" id="A0A0R0DC32"/>
<comment type="similarity">
    <text evidence="1">Belongs to the sigma-70 factor family. ECF subfamily.</text>
</comment>
<dbReference type="SUPFAM" id="SSF88946">
    <property type="entry name" value="Sigma2 domain of RNA polymerase sigma factors"/>
    <property type="match status" value="1"/>
</dbReference>
<proteinExistence type="inferred from homology"/>
<dbReference type="GO" id="GO:0016987">
    <property type="term" value="F:sigma factor activity"/>
    <property type="evidence" value="ECO:0007669"/>
    <property type="project" value="UniProtKB-KW"/>
</dbReference>
<dbReference type="InterPro" id="IPR013249">
    <property type="entry name" value="RNA_pol_sigma70_r4_t2"/>
</dbReference>
<dbReference type="InterPro" id="IPR036388">
    <property type="entry name" value="WH-like_DNA-bd_sf"/>
</dbReference>
<dbReference type="GO" id="GO:0006352">
    <property type="term" value="P:DNA-templated transcription initiation"/>
    <property type="evidence" value="ECO:0007669"/>
    <property type="project" value="InterPro"/>
</dbReference>
<evidence type="ECO:0000256" key="4">
    <source>
        <dbReference type="ARBA" id="ARBA00023163"/>
    </source>
</evidence>